<sequence length="421" mass="45629">MDDRGLPRERGGTHPELHDVVIVGAGQAGLALSHELTAADVEHVVLERERVAESWRGRWDSFCLVIPNWTVRLPGAFYGGGDPDGFMSRDAIVRQLVGYAAGFRAPVREGVAVTEVHGDPHGGFRLSTSAGPVLARQLVLAVGGYQKPHHPPAWRSLPDWAHVIDAEDYANPTLLPPGGVLVVGSGQTGCQIAEELAEAGRRVHLACGRAPWIPRRVEDRDMISWIEETPFFAAKVTDLPDPRMRLLANLQCSGRDGGHDLNYRTLQAIGVTLAGHFLGAQNGVARFEDDLDASVAFGDARYDDICQLIVKCLERNGQHVPELPRAAPFVATPVTQLDLSGVGTVLFTSGFRPDFARWVDLPEAFDAMGFPVQHDGSSTAMPGLHFMGVHWQRTRKSATFLGVAEDATLLAERITASVRGA</sequence>
<name>A0ABP4GQE6_9ACTN</name>
<dbReference type="PANTHER" id="PTHR43539">
    <property type="entry name" value="FLAVIN-BINDING MONOOXYGENASE-LIKE PROTEIN (AFU_ORTHOLOGUE AFUA_4G09220)"/>
    <property type="match status" value="1"/>
</dbReference>
<dbReference type="EMBL" id="BAAALF010000033">
    <property type="protein sequence ID" value="GAA1233667.1"/>
    <property type="molecule type" value="Genomic_DNA"/>
</dbReference>
<evidence type="ECO:0000256" key="1">
    <source>
        <dbReference type="ARBA" id="ARBA00023002"/>
    </source>
</evidence>
<dbReference type="RefSeq" id="WP_344441480.1">
    <property type="nucleotide sequence ID" value="NZ_BAAALF010000033.1"/>
</dbReference>
<accession>A0ABP4GQE6</accession>
<keyword evidence="3" id="KW-1185">Reference proteome</keyword>
<organism evidence="2 3">
    <name type="scientific">Kitasatospora nipponensis</name>
    <dbReference type="NCBI Taxonomy" id="258049"/>
    <lineage>
        <taxon>Bacteria</taxon>
        <taxon>Bacillati</taxon>
        <taxon>Actinomycetota</taxon>
        <taxon>Actinomycetes</taxon>
        <taxon>Kitasatosporales</taxon>
        <taxon>Streptomycetaceae</taxon>
        <taxon>Kitasatospora</taxon>
    </lineage>
</organism>
<dbReference type="Pfam" id="PF13738">
    <property type="entry name" value="Pyr_redox_3"/>
    <property type="match status" value="1"/>
</dbReference>
<evidence type="ECO:0000313" key="3">
    <source>
        <dbReference type="Proteomes" id="UP001500037"/>
    </source>
</evidence>
<protein>
    <submittedName>
        <fullName evidence="2">MSMEG_0569 family flavin-dependent oxidoreductase</fullName>
    </submittedName>
</protein>
<gene>
    <name evidence="2" type="ORF">GCM10009665_24970</name>
</gene>
<proteinExistence type="predicted"/>
<dbReference type="PRINTS" id="PR00368">
    <property type="entry name" value="FADPNR"/>
</dbReference>
<dbReference type="Proteomes" id="UP001500037">
    <property type="component" value="Unassembled WGS sequence"/>
</dbReference>
<dbReference type="PANTHER" id="PTHR43539:SF78">
    <property type="entry name" value="FLAVIN-CONTAINING MONOOXYGENASE"/>
    <property type="match status" value="1"/>
</dbReference>
<dbReference type="Gene3D" id="3.50.50.60">
    <property type="entry name" value="FAD/NAD(P)-binding domain"/>
    <property type="match status" value="2"/>
</dbReference>
<dbReference type="SUPFAM" id="SSF51905">
    <property type="entry name" value="FAD/NAD(P)-binding domain"/>
    <property type="match status" value="2"/>
</dbReference>
<dbReference type="PRINTS" id="PR00411">
    <property type="entry name" value="PNDRDTASEI"/>
</dbReference>
<comment type="caution">
    <text evidence="2">The sequence shown here is derived from an EMBL/GenBank/DDBJ whole genome shotgun (WGS) entry which is preliminary data.</text>
</comment>
<dbReference type="InterPro" id="IPR050982">
    <property type="entry name" value="Auxin_biosynth/cation_transpt"/>
</dbReference>
<keyword evidence="1" id="KW-0560">Oxidoreductase</keyword>
<evidence type="ECO:0000313" key="2">
    <source>
        <dbReference type="EMBL" id="GAA1233667.1"/>
    </source>
</evidence>
<dbReference type="InterPro" id="IPR036188">
    <property type="entry name" value="FAD/NAD-bd_sf"/>
</dbReference>
<reference evidence="3" key="1">
    <citation type="journal article" date="2019" name="Int. J. Syst. Evol. Microbiol.">
        <title>The Global Catalogue of Microorganisms (GCM) 10K type strain sequencing project: providing services to taxonomists for standard genome sequencing and annotation.</title>
        <authorList>
            <consortium name="The Broad Institute Genomics Platform"/>
            <consortium name="The Broad Institute Genome Sequencing Center for Infectious Disease"/>
            <person name="Wu L."/>
            <person name="Ma J."/>
        </authorList>
    </citation>
    <scope>NUCLEOTIDE SEQUENCE [LARGE SCALE GENOMIC DNA]</scope>
    <source>
        <strain evidence="3">JCM 13004</strain>
    </source>
</reference>